<keyword evidence="3" id="KW-1185">Reference proteome</keyword>
<dbReference type="Proteomes" id="UP000070371">
    <property type="component" value="Chromosome"/>
</dbReference>
<reference evidence="2 3" key="1">
    <citation type="submission" date="2016-02" db="EMBL/GenBank/DDBJ databases">
        <title>Complete genome sequence of Halocynthiibacter arcticus PAMC 20958t from arctic marine sediment.</title>
        <authorList>
            <person name="Lee Y.M."/>
            <person name="Baek K."/>
            <person name="Lee H.K."/>
            <person name="Shin S.C."/>
        </authorList>
    </citation>
    <scope>NUCLEOTIDE SEQUENCE [LARGE SCALE GENOMIC DNA]</scope>
    <source>
        <strain evidence="2">PAMC 20958</strain>
    </source>
</reference>
<accession>A0A126V1U8</accession>
<dbReference type="KEGG" id="hat:RC74_13520"/>
<evidence type="ECO:0000313" key="2">
    <source>
        <dbReference type="EMBL" id="AML52157.1"/>
    </source>
</evidence>
<keyword evidence="1" id="KW-1133">Transmembrane helix</keyword>
<evidence type="ECO:0000256" key="1">
    <source>
        <dbReference type="SAM" id="Phobius"/>
    </source>
</evidence>
<protein>
    <submittedName>
        <fullName evidence="2">Uncharacterized protein</fullName>
    </submittedName>
</protein>
<keyword evidence="1" id="KW-0812">Transmembrane</keyword>
<name>A0A126V1U8_9RHOB</name>
<feature type="transmembrane region" description="Helical" evidence="1">
    <location>
        <begin position="103"/>
        <end position="124"/>
    </location>
</feature>
<evidence type="ECO:0000313" key="3">
    <source>
        <dbReference type="Proteomes" id="UP000070371"/>
    </source>
</evidence>
<dbReference type="AlphaFoldDB" id="A0A126V1U8"/>
<gene>
    <name evidence="2" type="ORF">RC74_13520</name>
</gene>
<keyword evidence="1" id="KW-0472">Membrane</keyword>
<organism evidence="2 3">
    <name type="scientific">Falsihalocynthiibacter arcticus</name>
    <dbReference type="NCBI Taxonomy" id="1579316"/>
    <lineage>
        <taxon>Bacteria</taxon>
        <taxon>Pseudomonadati</taxon>
        <taxon>Pseudomonadota</taxon>
        <taxon>Alphaproteobacteria</taxon>
        <taxon>Rhodobacterales</taxon>
        <taxon>Roseobacteraceae</taxon>
        <taxon>Falsihalocynthiibacter</taxon>
    </lineage>
</organism>
<sequence length="208" mass="22842">MLLQRLSKLYIKVREVSGGRSILVGNESSAPFFVGLRLDACSKLHFGPTLGTSIYQGIFTFIIGSGFYVARRVSGTAIVPMLLHAAWNYGALGTQASDARTSIIALLFQFITFFVATAGAIVVLKRDAQPHTQIRMGQRAINDFQITAPFFTLRSSKPIADEIVSRQLDDRHRKYRGTGLHLQSVGSVRGNRLCALLDLLGQRKSSPT</sequence>
<feature type="transmembrane region" description="Helical" evidence="1">
    <location>
        <begin position="77"/>
        <end position="97"/>
    </location>
</feature>
<dbReference type="EMBL" id="CP014327">
    <property type="protein sequence ID" value="AML52157.1"/>
    <property type="molecule type" value="Genomic_DNA"/>
</dbReference>
<proteinExistence type="predicted"/>
<dbReference type="STRING" id="1579316.RC74_13520"/>
<feature type="transmembrane region" description="Helical" evidence="1">
    <location>
        <begin position="53"/>
        <end position="70"/>
    </location>
</feature>